<keyword evidence="1" id="KW-0812">Transmembrane</keyword>
<dbReference type="EMBL" id="VRLW01000009">
    <property type="protein sequence ID" value="KAA1256963.1"/>
    <property type="molecule type" value="Genomic_DNA"/>
</dbReference>
<keyword evidence="1" id="KW-0472">Membrane</keyword>
<dbReference type="Proteomes" id="UP000322699">
    <property type="component" value="Unassembled WGS sequence"/>
</dbReference>
<organism evidence="2 3">
    <name type="scientific">Rubripirellula obstinata</name>
    <dbReference type="NCBI Taxonomy" id="406547"/>
    <lineage>
        <taxon>Bacteria</taxon>
        <taxon>Pseudomonadati</taxon>
        <taxon>Planctomycetota</taxon>
        <taxon>Planctomycetia</taxon>
        <taxon>Pirellulales</taxon>
        <taxon>Pirellulaceae</taxon>
        <taxon>Rubripirellula</taxon>
    </lineage>
</organism>
<proteinExistence type="predicted"/>
<evidence type="ECO:0000256" key="1">
    <source>
        <dbReference type="SAM" id="Phobius"/>
    </source>
</evidence>
<evidence type="ECO:0000313" key="3">
    <source>
        <dbReference type="Proteomes" id="UP000322699"/>
    </source>
</evidence>
<comment type="caution">
    <text evidence="2">The sequence shown here is derived from an EMBL/GenBank/DDBJ whole genome shotgun (WGS) entry which is preliminary data.</text>
</comment>
<feature type="transmembrane region" description="Helical" evidence="1">
    <location>
        <begin position="29"/>
        <end position="46"/>
    </location>
</feature>
<accession>A0A5B1CBX9</accession>
<keyword evidence="1" id="KW-1133">Transmembrane helix</keyword>
<keyword evidence="3" id="KW-1185">Reference proteome</keyword>
<name>A0A5B1CBX9_9BACT</name>
<gene>
    <name evidence="2" type="ORF">LF1_57440</name>
</gene>
<reference evidence="2 3" key="1">
    <citation type="submission" date="2019-08" db="EMBL/GenBank/DDBJ databases">
        <title>Deep-cultivation of Planctomycetes and their phenomic and genomic characterization uncovers novel biology.</title>
        <authorList>
            <person name="Wiegand S."/>
            <person name="Jogler M."/>
            <person name="Boedeker C."/>
            <person name="Pinto D."/>
            <person name="Vollmers J."/>
            <person name="Rivas-Marin E."/>
            <person name="Kohn T."/>
            <person name="Peeters S.H."/>
            <person name="Heuer A."/>
            <person name="Rast P."/>
            <person name="Oberbeckmann S."/>
            <person name="Bunk B."/>
            <person name="Jeske O."/>
            <person name="Meyerdierks A."/>
            <person name="Storesund J.E."/>
            <person name="Kallscheuer N."/>
            <person name="Luecker S."/>
            <person name="Lage O.M."/>
            <person name="Pohl T."/>
            <person name="Merkel B.J."/>
            <person name="Hornburger P."/>
            <person name="Mueller R.-W."/>
            <person name="Bruemmer F."/>
            <person name="Labrenz M."/>
            <person name="Spormann A.M."/>
            <person name="Op Den Camp H."/>
            <person name="Overmann J."/>
            <person name="Amann R."/>
            <person name="Jetten M.S.M."/>
            <person name="Mascher T."/>
            <person name="Medema M.H."/>
            <person name="Devos D.P."/>
            <person name="Kaster A.-K."/>
            <person name="Ovreas L."/>
            <person name="Rohde M."/>
            <person name="Galperin M.Y."/>
            <person name="Jogler C."/>
        </authorList>
    </citation>
    <scope>NUCLEOTIDE SEQUENCE [LARGE SCALE GENOMIC DNA]</scope>
    <source>
        <strain evidence="2 3">LF1</strain>
    </source>
</reference>
<sequence length="52" mass="5580">MNSFFFWLTIAAGVGALLATILHPGAPEIGIVVAVANIAFYGYRKLTHTHHA</sequence>
<evidence type="ECO:0000313" key="2">
    <source>
        <dbReference type="EMBL" id="KAA1256963.1"/>
    </source>
</evidence>
<dbReference type="AlphaFoldDB" id="A0A5B1CBX9"/>
<dbReference type="RefSeq" id="WP_157594085.1">
    <property type="nucleotide sequence ID" value="NZ_LWSK01000260.1"/>
</dbReference>
<protein>
    <submittedName>
        <fullName evidence="2">Uncharacterized protein</fullName>
    </submittedName>
</protein>